<dbReference type="Gene3D" id="3.40.190.80">
    <property type="match status" value="1"/>
</dbReference>
<evidence type="ECO:0000256" key="3">
    <source>
        <dbReference type="ARBA" id="ARBA00009759"/>
    </source>
</evidence>
<keyword evidence="5" id="KW-0028">Amino-acid biosynthesis</keyword>
<evidence type="ECO:0000313" key="14">
    <source>
        <dbReference type="Proteomes" id="UP000245533"/>
    </source>
</evidence>
<evidence type="ECO:0000256" key="2">
    <source>
        <dbReference type="ARBA" id="ARBA00004970"/>
    </source>
</evidence>
<evidence type="ECO:0000256" key="10">
    <source>
        <dbReference type="ARBA" id="ARBA00049158"/>
    </source>
</evidence>
<reference evidence="13 14" key="1">
    <citation type="submission" date="2018-05" db="EMBL/GenBank/DDBJ databases">
        <title>Rhodohalobacter halophilus gen. nov., sp. nov., a moderately halophilic member of the family Balneolaceae.</title>
        <authorList>
            <person name="Liu Z.-W."/>
        </authorList>
    </citation>
    <scope>NUCLEOTIDE SEQUENCE [LARGE SCALE GENOMIC DNA]</scope>
    <source>
        <strain evidence="13 14">8A47</strain>
    </source>
</reference>
<keyword evidence="14" id="KW-1185">Reference proteome</keyword>
<dbReference type="Gene3D" id="3.30.540.10">
    <property type="entry name" value="Fructose-1,6-Bisphosphatase, subunit A, domain 1"/>
    <property type="match status" value="1"/>
</dbReference>
<evidence type="ECO:0000256" key="9">
    <source>
        <dbReference type="ARBA" id="ARBA00023102"/>
    </source>
</evidence>
<dbReference type="Proteomes" id="UP000245533">
    <property type="component" value="Unassembled WGS sequence"/>
</dbReference>
<keyword evidence="7" id="KW-0378">Hydrolase</keyword>
<dbReference type="CDD" id="cd01641">
    <property type="entry name" value="Bacterial_IMPase_like_1"/>
    <property type="match status" value="1"/>
</dbReference>
<proteinExistence type="inferred from homology"/>
<protein>
    <recommendedName>
        <fullName evidence="4 11">Histidinol-phosphatase</fullName>
        <ecNumber evidence="4 11">3.1.3.15</ecNumber>
    </recommendedName>
</protein>
<dbReference type="RefSeq" id="WP_109645715.1">
    <property type="nucleotide sequence ID" value="NZ_QGGB01000003.1"/>
</dbReference>
<keyword evidence="6 12" id="KW-0479">Metal-binding</keyword>
<dbReference type="InterPro" id="IPR020583">
    <property type="entry name" value="Inositol_monoP_metal-BS"/>
</dbReference>
<dbReference type="SUPFAM" id="SSF56655">
    <property type="entry name" value="Carbohydrate phosphatase"/>
    <property type="match status" value="1"/>
</dbReference>
<dbReference type="UniPathway" id="UPA00031">
    <property type="reaction ID" value="UER00013"/>
</dbReference>
<evidence type="ECO:0000256" key="11">
    <source>
        <dbReference type="NCBIfam" id="TIGR02067"/>
    </source>
</evidence>
<dbReference type="EC" id="3.1.3.15" evidence="4 11"/>
<comment type="catalytic activity">
    <reaction evidence="10">
        <text>L-histidinol phosphate + H2O = L-histidinol + phosphate</text>
        <dbReference type="Rhea" id="RHEA:14465"/>
        <dbReference type="ChEBI" id="CHEBI:15377"/>
        <dbReference type="ChEBI" id="CHEBI:43474"/>
        <dbReference type="ChEBI" id="CHEBI:57699"/>
        <dbReference type="ChEBI" id="CHEBI:57980"/>
        <dbReference type="EC" id="3.1.3.15"/>
    </reaction>
</comment>
<dbReference type="PANTHER" id="PTHR20854:SF4">
    <property type="entry name" value="INOSITOL-1-MONOPHOSPHATASE-RELATED"/>
    <property type="match status" value="1"/>
</dbReference>
<dbReference type="GO" id="GO:0004401">
    <property type="term" value="F:histidinol-phosphatase activity"/>
    <property type="evidence" value="ECO:0007669"/>
    <property type="project" value="UniProtKB-UniRule"/>
</dbReference>
<evidence type="ECO:0000256" key="7">
    <source>
        <dbReference type="ARBA" id="ARBA00022801"/>
    </source>
</evidence>
<comment type="caution">
    <text evidence="13">The sequence shown here is derived from an EMBL/GenBank/DDBJ whole genome shotgun (WGS) entry which is preliminary data.</text>
</comment>
<feature type="binding site" evidence="12">
    <location>
        <position position="210"/>
    </location>
    <ligand>
        <name>Mg(2+)</name>
        <dbReference type="ChEBI" id="CHEBI:18420"/>
        <label>1</label>
        <note>catalytic</note>
    </ligand>
</feature>
<dbReference type="FunFam" id="3.30.540.10:FF:000003">
    <property type="entry name" value="Inositol-1-monophosphatase"/>
    <property type="match status" value="1"/>
</dbReference>
<dbReference type="PANTHER" id="PTHR20854">
    <property type="entry name" value="INOSITOL MONOPHOSPHATASE"/>
    <property type="match status" value="1"/>
</dbReference>
<evidence type="ECO:0000256" key="4">
    <source>
        <dbReference type="ARBA" id="ARBA00013085"/>
    </source>
</evidence>
<dbReference type="PROSITE" id="PS00629">
    <property type="entry name" value="IMP_1"/>
    <property type="match status" value="1"/>
</dbReference>
<dbReference type="NCBIfam" id="TIGR02067">
    <property type="entry name" value="his_9_HisN"/>
    <property type="match status" value="1"/>
</dbReference>
<feature type="binding site" evidence="12">
    <location>
        <position position="69"/>
    </location>
    <ligand>
        <name>Mg(2+)</name>
        <dbReference type="ChEBI" id="CHEBI:18420"/>
        <label>1</label>
        <note>catalytic</note>
    </ligand>
</feature>
<dbReference type="GO" id="GO:0046872">
    <property type="term" value="F:metal ion binding"/>
    <property type="evidence" value="ECO:0007669"/>
    <property type="project" value="UniProtKB-KW"/>
</dbReference>
<sequence length="258" mass="28204">MALDYNELRIDAIKFAKAGGDSTLKYFNKSFALEFKDDESPVTNADREAESLIREMIQKKYPSHGIIGEEFGSENKDADVVWILDPIDGTKSFIHGVPLYTTLIGVLVQNSPVVGVIYAPALNEMAAAGKGLGCTLNGKSCRVRECSDISKATFLTTNVNSFSDHGFEQPFRELVESARIHRTWGDAYGHMLVATGRADIMIDPILNIWDAAALFPIVTEAGGSYTDVFGNGSIETGNAISTNPVLSHEILSIFENYR</sequence>
<organism evidence="13 14">
    <name type="scientific">Rhodohalobacter mucosus</name>
    <dbReference type="NCBI Taxonomy" id="2079485"/>
    <lineage>
        <taxon>Bacteria</taxon>
        <taxon>Pseudomonadati</taxon>
        <taxon>Balneolota</taxon>
        <taxon>Balneolia</taxon>
        <taxon>Balneolales</taxon>
        <taxon>Balneolaceae</taxon>
        <taxon>Rhodohalobacter</taxon>
    </lineage>
</organism>
<feature type="binding site" evidence="12">
    <location>
        <position position="85"/>
    </location>
    <ligand>
        <name>Mg(2+)</name>
        <dbReference type="ChEBI" id="CHEBI:18420"/>
        <label>1</label>
        <note>catalytic</note>
    </ligand>
</feature>
<comment type="pathway">
    <text evidence="2">Amino-acid biosynthesis; L-histidine biosynthesis; L-histidine from 5-phospho-alpha-D-ribose 1-diphosphate: step 8/9.</text>
</comment>
<keyword evidence="8 12" id="KW-0460">Magnesium</keyword>
<dbReference type="PRINTS" id="PR00377">
    <property type="entry name" value="IMPHPHTASES"/>
</dbReference>
<dbReference type="Pfam" id="PF00459">
    <property type="entry name" value="Inositol_P"/>
    <property type="match status" value="1"/>
</dbReference>
<gene>
    <name evidence="13" type="primary">hisN</name>
    <name evidence="13" type="ORF">DDZ15_05035</name>
</gene>
<dbReference type="OrthoDB" id="9772456at2"/>
<evidence type="ECO:0000256" key="8">
    <source>
        <dbReference type="ARBA" id="ARBA00022842"/>
    </source>
</evidence>
<feature type="binding site" evidence="12">
    <location>
        <position position="87"/>
    </location>
    <ligand>
        <name>Mg(2+)</name>
        <dbReference type="ChEBI" id="CHEBI:18420"/>
        <label>1</label>
        <note>catalytic</note>
    </ligand>
</feature>
<evidence type="ECO:0000256" key="6">
    <source>
        <dbReference type="ARBA" id="ARBA00022723"/>
    </source>
</evidence>
<dbReference type="EMBL" id="QGGB01000003">
    <property type="protein sequence ID" value="PWN07622.1"/>
    <property type="molecule type" value="Genomic_DNA"/>
</dbReference>
<dbReference type="AlphaFoldDB" id="A0A316TXZ9"/>
<evidence type="ECO:0000256" key="1">
    <source>
        <dbReference type="ARBA" id="ARBA00001946"/>
    </source>
</evidence>
<dbReference type="InterPro" id="IPR011809">
    <property type="entry name" value="His_9_proposed"/>
</dbReference>
<comment type="similarity">
    <text evidence="3">Belongs to the inositol monophosphatase superfamily.</text>
</comment>
<dbReference type="GO" id="GO:0008934">
    <property type="term" value="F:inositol monophosphate 1-phosphatase activity"/>
    <property type="evidence" value="ECO:0007669"/>
    <property type="project" value="TreeGrafter"/>
</dbReference>
<dbReference type="InterPro" id="IPR000760">
    <property type="entry name" value="Inositol_monophosphatase-like"/>
</dbReference>
<evidence type="ECO:0000256" key="12">
    <source>
        <dbReference type="PIRSR" id="PIRSR600760-2"/>
    </source>
</evidence>
<dbReference type="GO" id="GO:0000105">
    <property type="term" value="P:L-histidine biosynthetic process"/>
    <property type="evidence" value="ECO:0007669"/>
    <property type="project" value="UniProtKB-UniRule"/>
</dbReference>
<evidence type="ECO:0000313" key="13">
    <source>
        <dbReference type="EMBL" id="PWN07622.1"/>
    </source>
</evidence>
<dbReference type="GO" id="GO:0007165">
    <property type="term" value="P:signal transduction"/>
    <property type="evidence" value="ECO:0007669"/>
    <property type="project" value="TreeGrafter"/>
</dbReference>
<comment type="cofactor">
    <cofactor evidence="1 12">
        <name>Mg(2+)</name>
        <dbReference type="ChEBI" id="CHEBI:18420"/>
    </cofactor>
</comment>
<feature type="binding site" evidence="12">
    <location>
        <position position="88"/>
    </location>
    <ligand>
        <name>Mg(2+)</name>
        <dbReference type="ChEBI" id="CHEBI:18420"/>
        <label>1</label>
        <note>catalytic</note>
    </ligand>
</feature>
<accession>A0A316TXZ9</accession>
<keyword evidence="9" id="KW-0368">Histidine biosynthesis</keyword>
<name>A0A316TXZ9_9BACT</name>
<evidence type="ECO:0000256" key="5">
    <source>
        <dbReference type="ARBA" id="ARBA00022605"/>
    </source>
</evidence>
<dbReference type="GO" id="GO:0006020">
    <property type="term" value="P:inositol metabolic process"/>
    <property type="evidence" value="ECO:0007669"/>
    <property type="project" value="TreeGrafter"/>
</dbReference>